<dbReference type="SMART" id="SM00422">
    <property type="entry name" value="HTH_MERR"/>
    <property type="match status" value="1"/>
</dbReference>
<dbReference type="GO" id="GO:0003700">
    <property type="term" value="F:DNA-binding transcription factor activity"/>
    <property type="evidence" value="ECO:0007669"/>
    <property type="project" value="InterPro"/>
</dbReference>
<comment type="caution">
    <text evidence="3">The sequence shown here is derived from an EMBL/GenBank/DDBJ whole genome shotgun (WGS) entry which is preliminary data.</text>
</comment>
<dbReference type="CDD" id="cd00592">
    <property type="entry name" value="HTH_MerR-like"/>
    <property type="match status" value="1"/>
</dbReference>
<evidence type="ECO:0000259" key="2">
    <source>
        <dbReference type="PROSITE" id="PS50937"/>
    </source>
</evidence>
<keyword evidence="4" id="KW-1185">Reference proteome</keyword>
<dbReference type="PANTHER" id="PTHR30204">
    <property type="entry name" value="REDOX-CYCLING DRUG-SENSING TRANSCRIPTIONAL ACTIVATOR SOXR"/>
    <property type="match status" value="1"/>
</dbReference>
<keyword evidence="1" id="KW-0238">DNA-binding</keyword>
<feature type="domain" description="HTH merR-type" evidence="2">
    <location>
        <begin position="22"/>
        <end position="80"/>
    </location>
</feature>
<accession>A0A176QBC9</accession>
<sequence length="235" mass="25230">MTSGRTVGIGAVLAALGETFPDISISKIRYLEAQGLITPQRTPKGSRRYSDADVDRLRFVLSAQRDRFWPLKVIREHLDALDRGLVVDEAAGQARAAAPPAGERTDPDVLAPRAPLRLTASELAEAAGIDGPTLRDLVSYGLVRPAGEHHGQDDLDVARAAAVLVAAGIEVRHLRPFRTAAEREVGLVEHVRAQRSVHGRGPVEPDPGAQARTVAAACLDLHTALVRAQLQHLDD</sequence>
<evidence type="ECO:0000313" key="4">
    <source>
        <dbReference type="Proteomes" id="UP000076976"/>
    </source>
</evidence>
<dbReference type="Pfam" id="PF13411">
    <property type="entry name" value="MerR_1"/>
    <property type="match status" value="1"/>
</dbReference>
<evidence type="ECO:0000256" key="1">
    <source>
        <dbReference type="ARBA" id="ARBA00023125"/>
    </source>
</evidence>
<dbReference type="PROSITE" id="PS50937">
    <property type="entry name" value="HTH_MERR_2"/>
    <property type="match status" value="1"/>
</dbReference>
<dbReference type="EMBL" id="LQZG01000003">
    <property type="protein sequence ID" value="OAB87033.1"/>
    <property type="molecule type" value="Genomic_DNA"/>
</dbReference>
<dbReference type="InterPro" id="IPR047057">
    <property type="entry name" value="MerR_fam"/>
</dbReference>
<dbReference type="STRING" id="262209.AWH69_11670"/>
<gene>
    <name evidence="3" type="ORF">AWH69_11670</name>
</gene>
<name>A0A176QBC9_9MICO</name>
<dbReference type="PANTHER" id="PTHR30204:SF89">
    <property type="entry name" value="HTH MERR-TYPE DOMAIN-CONTAINING PROTEIN"/>
    <property type="match status" value="1"/>
</dbReference>
<dbReference type="GO" id="GO:0003677">
    <property type="term" value="F:DNA binding"/>
    <property type="evidence" value="ECO:0007669"/>
    <property type="project" value="UniProtKB-KW"/>
</dbReference>
<proteinExistence type="predicted"/>
<dbReference type="RefSeq" id="WP_068275711.1">
    <property type="nucleotide sequence ID" value="NZ_LQZG01000003.1"/>
</dbReference>
<reference evidence="3 4" key="1">
    <citation type="submission" date="2016-01" db="EMBL/GenBank/DDBJ databases">
        <title>Janibacter melonis strain CD11_4 genome sequencing and assembly.</title>
        <authorList>
            <person name="Nair G.R."/>
            <person name="Kaur G."/>
            <person name="Chander A.M."/>
            <person name="Mayilraj S."/>
        </authorList>
    </citation>
    <scope>NUCLEOTIDE SEQUENCE [LARGE SCALE GENOMIC DNA]</scope>
    <source>
        <strain evidence="3 4">CD11-4</strain>
    </source>
</reference>
<protein>
    <recommendedName>
        <fullName evidence="2">HTH merR-type domain-containing protein</fullName>
    </recommendedName>
</protein>
<dbReference type="InterPro" id="IPR000551">
    <property type="entry name" value="MerR-type_HTH_dom"/>
</dbReference>
<dbReference type="Proteomes" id="UP000076976">
    <property type="component" value="Unassembled WGS sequence"/>
</dbReference>
<evidence type="ECO:0000313" key="3">
    <source>
        <dbReference type="EMBL" id="OAB87033.1"/>
    </source>
</evidence>
<dbReference type="SUPFAM" id="SSF46955">
    <property type="entry name" value="Putative DNA-binding domain"/>
    <property type="match status" value="1"/>
</dbReference>
<dbReference type="InterPro" id="IPR009061">
    <property type="entry name" value="DNA-bd_dom_put_sf"/>
</dbReference>
<dbReference type="Gene3D" id="1.10.1660.10">
    <property type="match status" value="1"/>
</dbReference>
<dbReference type="AlphaFoldDB" id="A0A176QBC9"/>
<organism evidence="3 4">
    <name type="scientific">Janibacter melonis</name>
    <dbReference type="NCBI Taxonomy" id="262209"/>
    <lineage>
        <taxon>Bacteria</taxon>
        <taxon>Bacillati</taxon>
        <taxon>Actinomycetota</taxon>
        <taxon>Actinomycetes</taxon>
        <taxon>Micrococcales</taxon>
        <taxon>Intrasporangiaceae</taxon>
        <taxon>Janibacter</taxon>
    </lineage>
</organism>